<feature type="binding site" evidence="6">
    <location>
        <position position="73"/>
    </location>
    <ligand>
        <name>(6S)-NADPHX</name>
        <dbReference type="ChEBI" id="CHEBI:64076"/>
    </ligand>
</feature>
<accession>A0A6F8SN07</accession>
<dbReference type="CDD" id="cd01171">
    <property type="entry name" value="YXKO-related"/>
    <property type="match status" value="1"/>
</dbReference>
<keyword evidence="5 6" id="KW-0456">Lyase</keyword>
<evidence type="ECO:0000256" key="6">
    <source>
        <dbReference type="HAMAP-Rule" id="MF_01965"/>
    </source>
</evidence>
<dbReference type="EC" id="4.2.1.136" evidence="6"/>
<dbReference type="PANTHER" id="PTHR12592:SF0">
    <property type="entry name" value="ATP-DEPENDENT (S)-NAD(P)H-HYDRATE DEHYDRATASE"/>
    <property type="match status" value="1"/>
</dbReference>
<dbReference type="GO" id="GO:0110051">
    <property type="term" value="P:metabolite repair"/>
    <property type="evidence" value="ECO:0007669"/>
    <property type="project" value="TreeGrafter"/>
</dbReference>
<keyword evidence="3 6" id="KW-0521">NADP</keyword>
<evidence type="ECO:0000256" key="4">
    <source>
        <dbReference type="ARBA" id="ARBA00023027"/>
    </source>
</evidence>
<proteinExistence type="inferred from homology"/>
<dbReference type="GO" id="GO:0052855">
    <property type="term" value="F:ADP-dependent NAD(P)H-hydrate dehydratase activity"/>
    <property type="evidence" value="ECO:0007669"/>
    <property type="project" value="UniProtKB-UniRule"/>
</dbReference>
<dbReference type="Pfam" id="PF01256">
    <property type="entry name" value="Carb_kinase"/>
    <property type="match status" value="2"/>
</dbReference>
<keyword evidence="1 6" id="KW-0547">Nucleotide-binding</keyword>
<gene>
    <name evidence="6" type="primary">nnrD</name>
    <name evidence="9" type="ORF">ADCFC_16140</name>
</gene>
<reference evidence="10" key="1">
    <citation type="journal article" date="2020" name="Microbiol. Resour. Announc.">
        <title>Complete Genome Sequence of Adlercreutzia sp. Strain 8CFCBH1, a Potent Producer of Equol, Isolated from Healthy Japanese Feces.</title>
        <authorList>
            <person name="Ogata Y."/>
            <person name="Sakamoto M."/>
            <person name="Ohkuma M."/>
            <person name="Hattori M."/>
            <person name="Suda W."/>
        </authorList>
    </citation>
    <scope>NUCLEOTIDE SEQUENCE [LARGE SCALE GENOMIC DNA]</scope>
    <source>
        <strain evidence="10">8CFCBH1</strain>
    </source>
</reference>
<dbReference type="Gene3D" id="3.40.1190.20">
    <property type="match status" value="1"/>
</dbReference>
<evidence type="ECO:0000313" key="10">
    <source>
        <dbReference type="Proteomes" id="UP000501727"/>
    </source>
</evidence>
<feature type="region of interest" description="Disordered" evidence="7">
    <location>
        <begin position="1"/>
        <end position="29"/>
    </location>
</feature>
<feature type="binding site" evidence="6">
    <location>
        <position position="294"/>
    </location>
    <ligand>
        <name>(6S)-NADPHX</name>
        <dbReference type="ChEBI" id="CHEBI:64076"/>
    </ligand>
</feature>
<feature type="binding site" evidence="6">
    <location>
        <position position="137"/>
    </location>
    <ligand>
        <name>(6S)-NADPHX</name>
        <dbReference type="ChEBI" id="CHEBI:64076"/>
    </ligand>
</feature>
<dbReference type="GO" id="GO:0005524">
    <property type="term" value="F:ATP binding"/>
    <property type="evidence" value="ECO:0007669"/>
    <property type="project" value="UniProtKB-KW"/>
</dbReference>
<keyword evidence="4 6" id="KW-0520">NAD</keyword>
<dbReference type="Proteomes" id="UP000501727">
    <property type="component" value="Chromosome"/>
</dbReference>
<name>A0A6F8SN07_9ACTN</name>
<keyword evidence="10" id="KW-1185">Reference proteome</keyword>
<comment type="function">
    <text evidence="6">Catalyzes the dehydration of the S-form of NAD(P)HX at the expense of ADP, which is converted to AMP. Together with NAD(P)HX epimerase, which catalyzes the epimerization of the S- and R-forms, the enzyme allows the repair of both epimers of NAD(P)HX, a damaged form of NAD(P)H that is a result of enzymatic or heat-dependent hydration.</text>
</comment>
<feature type="binding site" evidence="6">
    <location>
        <position position="194"/>
    </location>
    <ligand>
        <name>(6S)-NADPHX</name>
        <dbReference type="ChEBI" id="CHEBI:64076"/>
    </ligand>
</feature>
<evidence type="ECO:0000256" key="3">
    <source>
        <dbReference type="ARBA" id="ARBA00022857"/>
    </source>
</evidence>
<dbReference type="InterPro" id="IPR017953">
    <property type="entry name" value="Carbohydrate_kinase_pred_CS"/>
</dbReference>
<comment type="cofactor">
    <cofactor evidence="6">
        <name>Mg(2+)</name>
        <dbReference type="ChEBI" id="CHEBI:18420"/>
    </cofactor>
</comment>
<evidence type="ECO:0000256" key="1">
    <source>
        <dbReference type="ARBA" id="ARBA00022741"/>
    </source>
</evidence>
<dbReference type="InterPro" id="IPR000631">
    <property type="entry name" value="CARKD"/>
</dbReference>
<organism evidence="9 10">
    <name type="scientific">Adlercreutzia hattorii</name>
    <dbReference type="NCBI Taxonomy" id="2707299"/>
    <lineage>
        <taxon>Bacteria</taxon>
        <taxon>Bacillati</taxon>
        <taxon>Actinomycetota</taxon>
        <taxon>Coriobacteriia</taxon>
        <taxon>Eggerthellales</taxon>
        <taxon>Eggerthellaceae</taxon>
        <taxon>Adlercreutzia</taxon>
    </lineage>
</organism>
<keyword evidence="2 6" id="KW-0067">ATP-binding</keyword>
<dbReference type="EMBL" id="AP022829">
    <property type="protein sequence ID" value="BCA89117.1"/>
    <property type="molecule type" value="Genomic_DNA"/>
</dbReference>
<feature type="compositionally biased region" description="Basic and acidic residues" evidence="7">
    <location>
        <begin position="12"/>
        <end position="29"/>
    </location>
</feature>
<dbReference type="KEGG" id="ahat:ADCFC_17360"/>
<evidence type="ECO:0000256" key="2">
    <source>
        <dbReference type="ARBA" id="ARBA00022840"/>
    </source>
</evidence>
<comment type="subunit">
    <text evidence="6">Homotetramer.</text>
</comment>
<protein>
    <recommendedName>
        <fullName evidence="6">ADP-dependent (S)-NAD(P)H-hydrate dehydratase</fullName>
        <ecNumber evidence="6">4.2.1.136</ecNumber>
    </recommendedName>
    <alternativeName>
        <fullName evidence="6">ADP-dependent NAD(P)HX dehydratase</fullName>
    </alternativeName>
</protein>
<evidence type="ECO:0000313" key="9">
    <source>
        <dbReference type="EMBL" id="BCA89117.1"/>
    </source>
</evidence>
<dbReference type="PROSITE" id="PS01050">
    <property type="entry name" value="YJEF_C_2"/>
    <property type="match status" value="1"/>
</dbReference>
<feature type="binding site" evidence="6">
    <location>
        <position position="293"/>
    </location>
    <ligand>
        <name>AMP</name>
        <dbReference type="ChEBI" id="CHEBI:456215"/>
    </ligand>
</feature>
<comment type="catalytic activity">
    <reaction evidence="6">
        <text>(6S)-NADPHX + ADP = AMP + phosphate + NADPH + H(+)</text>
        <dbReference type="Rhea" id="RHEA:32235"/>
        <dbReference type="ChEBI" id="CHEBI:15378"/>
        <dbReference type="ChEBI" id="CHEBI:43474"/>
        <dbReference type="ChEBI" id="CHEBI:57783"/>
        <dbReference type="ChEBI" id="CHEBI:64076"/>
        <dbReference type="ChEBI" id="CHEBI:456215"/>
        <dbReference type="ChEBI" id="CHEBI:456216"/>
        <dbReference type="EC" id="4.2.1.136"/>
    </reaction>
</comment>
<reference evidence="10" key="2">
    <citation type="submission" date="2020-03" db="EMBL/GenBank/DDBJ databases">
        <title>Complete Genome Sequence of Adlercreutzia sp. strain 8CFCBH1 Producing Equol, Isolated from Healthy Japanese Feces.</title>
        <authorList>
            <person name="Ogata Y."/>
            <person name="Sakamoto M."/>
            <person name="Ohkuma M."/>
            <person name="Hattori M."/>
            <person name="Suda W."/>
        </authorList>
    </citation>
    <scope>NUCLEOTIDE SEQUENCE [LARGE SCALE GENOMIC DNA]</scope>
    <source>
        <strain evidence="10">8CFCBH1</strain>
    </source>
</reference>
<dbReference type="HAMAP" id="MF_01965">
    <property type="entry name" value="NADHX_dehydratase"/>
    <property type="match status" value="1"/>
</dbReference>
<dbReference type="SUPFAM" id="SSF53613">
    <property type="entry name" value="Ribokinase-like"/>
    <property type="match status" value="1"/>
</dbReference>
<comment type="similarity">
    <text evidence="6">Belongs to the NnrD/CARKD family.</text>
</comment>
<evidence type="ECO:0000259" key="8">
    <source>
        <dbReference type="PROSITE" id="PS51383"/>
    </source>
</evidence>
<dbReference type="GO" id="GO:0046496">
    <property type="term" value="P:nicotinamide nucleotide metabolic process"/>
    <property type="evidence" value="ECO:0007669"/>
    <property type="project" value="UniProtKB-UniRule"/>
</dbReference>
<dbReference type="GO" id="GO:0052856">
    <property type="term" value="F:NAD(P)HX epimerase activity"/>
    <property type="evidence" value="ECO:0007669"/>
    <property type="project" value="TreeGrafter"/>
</dbReference>
<dbReference type="InterPro" id="IPR029056">
    <property type="entry name" value="Ribokinase-like"/>
</dbReference>
<feature type="domain" description="YjeF C-terminal" evidence="8">
    <location>
        <begin position="38"/>
        <end position="353"/>
    </location>
</feature>
<comment type="catalytic activity">
    <reaction evidence="6">
        <text>(6S)-NADHX + ADP = AMP + phosphate + NADH + H(+)</text>
        <dbReference type="Rhea" id="RHEA:32223"/>
        <dbReference type="ChEBI" id="CHEBI:15378"/>
        <dbReference type="ChEBI" id="CHEBI:43474"/>
        <dbReference type="ChEBI" id="CHEBI:57945"/>
        <dbReference type="ChEBI" id="CHEBI:64074"/>
        <dbReference type="ChEBI" id="CHEBI:456215"/>
        <dbReference type="ChEBI" id="CHEBI:456216"/>
        <dbReference type="EC" id="4.2.1.136"/>
    </reaction>
</comment>
<evidence type="ECO:0000256" key="7">
    <source>
        <dbReference type="SAM" id="MobiDB-lite"/>
    </source>
</evidence>
<dbReference type="PROSITE" id="PS51383">
    <property type="entry name" value="YJEF_C_3"/>
    <property type="match status" value="1"/>
</dbReference>
<dbReference type="PANTHER" id="PTHR12592">
    <property type="entry name" value="ATP-DEPENDENT (S)-NAD(P)H-HYDRATE DEHYDRATASE FAMILY MEMBER"/>
    <property type="match status" value="1"/>
</dbReference>
<sequence>MSGGESANDTGGVKEMEATHDTRTTEKGHDLDVAAGRGNAELARLLPHPAADANKYTRGHLSLVAGSAAYPGAACLAAAAGERAGAGYTEVFCAGKSMITVRGWRPSLVVRDWRAWKPAKAPAPRPGHPTACVIGCGFDAAETSLTSLLMETVRGWEAPLLIDGGALALLANATGLRLARERAAAGRATLLTPHGGEAARLARGAREALEEAKAAAARGTRGPLEGLADTLSAAGRATLAEASPAPATLARALAEAYGAVVALKGPVTFIASPDGTAEIMNRGTSALAKAGTGDVLAGMIGALLAQGLDPRDAAALGCALHAEAGRTAAAALTDICVAAEDLITYLPDAIRAIES</sequence>
<dbReference type="AlphaFoldDB" id="A0A6F8SN07"/>
<evidence type="ECO:0000256" key="5">
    <source>
        <dbReference type="ARBA" id="ARBA00023239"/>
    </source>
</evidence>
<feature type="binding site" evidence="6">
    <location>
        <begin position="264"/>
        <end position="268"/>
    </location>
    <ligand>
        <name>AMP</name>
        <dbReference type="ChEBI" id="CHEBI:456215"/>
    </ligand>
</feature>